<dbReference type="AlphaFoldDB" id="A0A565C0B9"/>
<feature type="compositionally biased region" description="Low complexity" evidence="1">
    <location>
        <begin position="289"/>
        <end position="300"/>
    </location>
</feature>
<dbReference type="EMBL" id="CABITT030000006">
    <property type="protein sequence ID" value="VVB07106.1"/>
    <property type="molecule type" value="Genomic_DNA"/>
</dbReference>
<name>A0A565C0B9_9BRAS</name>
<reference evidence="2" key="1">
    <citation type="submission" date="2019-07" db="EMBL/GenBank/DDBJ databases">
        <authorList>
            <person name="Dittberner H."/>
        </authorList>
    </citation>
    <scope>NUCLEOTIDE SEQUENCE [LARGE SCALE GENOMIC DNA]</scope>
</reference>
<comment type="caution">
    <text evidence="2">The sequence shown here is derived from an EMBL/GenBank/DDBJ whole genome shotgun (WGS) entry which is preliminary data.</text>
</comment>
<feature type="compositionally biased region" description="Polar residues" evidence="1">
    <location>
        <begin position="166"/>
        <end position="186"/>
    </location>
</feature>
<dbReference type="Proteomes" id="UP000489600">
    <property type="component" value="Unassembled WGS sequence"/>
</dbReference>
<feature type="compositionally biased region" description="Polar residues" evidence="1">
    <location>
        <begin position="134"/>
        <end position="157"/>
    </location>
</feature>
<dbReference type="OrthoDB" id="10634672at2759"/>
<accession>A0A565C0B9</accession>
<protein>
    <submittedName>
        <fullName evidence="2">Uncharacterized protein</fullName>
    </submittedName>
</protein>
<organism evidence="2 3">
    <name type="scientific">Arabis nemorensis</name>
    <dbReference type="NCBI Taxonomy" id="586526"/>
    <lineage>
        <taxon>Eukaryota</taxon>
        <taxon>Viridiplantae</taxon>
        <taxon>Streptophyta</taxon>
        <taxon>Embryophyta</taxon>
        <taxon>Tracheophyta</taxon>
        <taxon>Spermatophyta</taxon>
        <taxon>Magnoliopsida</taxon>
        <taxon>eudicotyledons</taxon>
        <taxon>Gunneridae</taxon>
        <taxon>Pentapetalae</taxon>
        <taxon>rosids</taxon>
        <taxon>malvids</taxon>
        <taxon>Brassicales</taxon>
        <taxon>Brassicaceae</taxon>
        <taxon>Arabideae</taxon>
        <taxon>Arabis</taxon>
    </lineage>
</organism>
<feature type="region of interest" description="Disordered" evidence="1">
    <location>
        <begin position="268"/>
        <end position="319"/>
    </location>
</feature>
<feature type="compositionally biased region" description="Low complexity" evidence="1">
    <location>
        <begin position="113"/>
        <end position="125"/>
    </location>
</feature>
<sequence>MFNVAFELVENNELNPQEPAINANPEHVNDDFVVGVAQEQQASPEHDNDDVVVGVDQEQQANESSSSTISELAASSCSTINVESKKRASYASVVSGLPPSCSAINEPSKKTESSSSSRNGESTGPVEINREHVTQNPMASGQTRNQQTRASSSTRLSSDARPWSPPNTIQQRPMANQMTNNNYGNEQQLSGMHQLNLNAPTPMMYQQQNQMGFVPSHAPMMQHDHFVRPPVRPMMYNQQQNIMQDPYHLPMNYINQQQQHFGFPIGMTHQQAPPNAPRYDLNHQKMQRVRPQTQQPTQSQGFNNGPSSHQAQDKQQKPK</sequence>
<evidence type="ECO:0000313" key="2">
    <source>
        <dbReference type="EMBL" id="VVB07106.1"/>
    </source>
</evidence>
<keyword evidence="3" id="KW-1185">Reference proteome</keyword>
<evidence type="ECO:0000313" key="3">
    <source>
        <dbReference type="Proteomes" id="UP000489600"/>
    </source>
</evidence>
<evidence type="ECO:0000256" key="1">
    <source>
        <dbReference type="SAM" id="MobiDB-lite"/>
    </source>
</evidence>
<feature type="region of interest" description="Disordered" evidence="1">
    <location>
        <begin position="95"/>
        <end position="186"/>
    </location>
</feature>
<gene>
    <name evidence="2" type="ORF">ANE_LOCUS17550</name>
</gene>
<feature type="compositionally biased region" description="Polar residues" evidence="1">
    <location>
        <begin position="301"/>
        <end position="310"/>
    </location>
</feature>
<proteinExistence type="predicted"/>